<protein>
    <submittedName>
        <fullName evidence="2">Uncharacterized protein</fullName>
    </submittedName>
</protein>
<evidence type="ECO:0000256" key="1">
    <source>
        <dbReference type="SAM" id="Phobius"/>
    </source>
</evidence>
<dbReference type="AlphaFoldDB" id="A0A382SE20"/>
<gene>
    <name evidence="2" type="ORF">METZ01_LOCUS360549</name>
</gene>
<feature type="transmembrane region" description="Helical" evidence="1">
    <location>
        <begin position="206"/>
        <end position="229"/>
    </location>
</feature>
<evidence type="ECO:0000313" key="2">
    <source>
        <dbReference type="EMBL" id="SVD07695.1"/>
    </source>
</evidence>
<reference evidence="2" key="1">
    <citation type="submission" date="2018-05" db="EMBL/GenBank/DDBJ databases">
        <authorList>
            <person name="Lanie J.A."/>
            <person name="Ng W.-L."/>
            <person name="Kazmierczak K.M."/>
            <person name="Andrzejewski T.M."/>
            <person name="Davidsen T.M."/>
            <person name="Wayne K.J."/>
            <person name="Tettelin H."/>
            <person name="Glass J.I."/>
            <person name="Rusch D."/>
            <person name="Podicherti R."/>
            <person name="Tsui H.-C.T."/>
            <person name="Winkler M.E."/>
        </authorList>
    </citation>
    <scope>NUCLEOTIDE SEQUENCE</scope>
</reference>
<feature type="transmembrane region" description="Helical" evidence="1">
    <location>
        <begin position="66"/>
        <end position="87"/>
    </location>
</feature>
<dbReference type="EMBL" id="UINC01128137">
    <property type="protein sequence ID" value="SVD07695.1"/>
    <property type="molecule type" value="Genomic_DNA"/>
</dbReference>
<feature type="non-terminal residue" evidence="2">
    <location>
        <position position="1"/>
    </location>
</feature>
<keyword evidence="1" id="KW-1133">Transmembrane helix</keyword>
<accession>A0A382SE20</accession>
<proteinExistence type="predicted"/>
<keyword evidence="1" id="KW-0812">Transmembrane</keyword>
<name>A0A382SE20_9ZZZZ</name>
<feature type="transmembrane region" description="Helical" evidence="1">
    <location>
        <begin position="249"/>
        <end position="268"/>
    </location>
</feature>
<sequence>EYNLWKDGCLKQGLRSFRENFLGVMCMSTLVLSVLILGARFGDIYYFFKKWGLFVIDRDIQSWQGWIALLVLVIAPLIIGLAAVYFVQINRGKSLKESAVFEGFHKNYSMWLAVIWILYAVHLFWWTLFQYTTSSVAGFTPPASDWPENIDSTTEWVADIASVAGPLTVFCMAGSWMFSIPIFAFQRTGFGSALTVSRKKVWKRPIHFLLFMFVVSLISLVVWGIGFGLTRLIEPSSFDTSKGIGDFDWAPALLFVIAWVMCTLGAVYNSMFGNVLSDSNSDIETDGQSLLPHSTEQIGDP</sequence>
<organism evidence="2">
    <name type="scientific">marine metagenome</name>
    <dbReference type="NCBI Taxonomy" id="408172"/>
    <lineage>
        <taxon>unclassified sequences</taxon>
        <taxon>metagenomes</taxon>
        <taxon>ecological metagenomes</taxon>
    </lineage>
</organism>
<feature type="transmembrane region" description="Helical" evidence="1">
    <location>
        <begin position="163"/>
        <end position="185"/>
    </location>
</feature>
<keyword evidence="1" id="KW-0472">Membrane</keyword>
<feature type="transmembrane region" description="Helical" evidence="1">
    <location>
        <begin position="21"/>
        <end position="46"/>
    </location>
</feature>
<feature type="transmembrane region" description="Helical" evidence="1">
    <location>
        <begin position="108"/>
        <end position="128"/>
    </location>
</feature>